<feature type="compositionally biased region" description="Basic residues" evidence="2">
    <location>
        <begin position="340"/>
        <end position="355"/>
    </location>
</feature>
<dbReference type="PANTHER" id="PTHR31286:SF99">
    <property type="entry name" value="DUF4283 DOMAIN-CONTAINING PROTEIN"/>
    <property type="match status" value="1"/>
</dbReference>
<dbReference type="PANTHER" id="PTHR31286">
    <property type="entry name" value="GLYCINE-RICH CELL WALL STRUCTURAL PROTEIN 1.8-LIKE"/>
    <property type="match status" value="1"/>
</dbReference>
<dbReference type="InterPro" id="IPR025558">
    <property type="entry name" value="DUF4283"/>
</dbReference>
<dbReference type="Pfam" id="PF14111">
    <property type="entry name" value="DUF4283"/>
    <property type="match status" value="1"/>
</dbReference>
<gene>
    <name evidence="4" type="ORF">LTRI10_LOCUS2598</name>
</gene>
<dbReference type="InterPro" id="IPR036875">
    <property type="entry name" value="Znf_CCHC_sf"/>
</dbReference>
<dbReference type="Proteomes" id="UP001497516">
    <property type="component" value="Chromosome 1"/>
</dbReference>
<dbReference type="GO" id="GO:0008270">
    <property type="term" value="F:zinc ion binding"/>
    <property type="evidence" value="ECO:0007669"/>
    <property type="project" value="UniProtKB-KW"/>
</dbReference>
<evidence type="ECO:0000256" key="1">
    <source>
        <dbReference type="PROSITE-ProRule" id="PRU00047"/>
    </source>
</evidence>
<sequence length="493" mass="54085">MLSTATPSNNSSQTLLPSDQPPDPSLASSGPSLVLATGTTTSKMLIDSSATTHQPCPPLAPSQQFSYAKAVTGWKIASASPLGGNQWTPVGANDLIPGERNGEPALNVSPDFKNKICAPWQRTLVVRLLGLKIGFVTLCSTLRSLWKPAGNMEILDLDHDCFLVKLDNEKDYFRALRDGSWVIFDHYLAVQQWTPHFKVSDPLPKKMIVWVQLPALKIHFYHKEVLTTLGNLIGRIIKLDYHTLNRQRAKFARLAVEVDLAKHLVPQIWLDDVWQKVEYENLSAVCFECGKIGHDAAECPQIFRISPPATLAITGLVAATETAEQVVDEPNPGFGPWMRVSRKGRRNLRDHKKKGKSEIDIKSQNQGNQTNSGKVGSNNKERLIPSPTPTSLPKVSQQRSSGQDKKVGNMKKKVEEGKKGKAIMILEMADNSVSILGLGPSRNPTLTIVSKAVSAANRASSSAHLPQCTLARFHPRRNSAMGPPLSCSPISRR</sequence>
<feature type="region of interest" description="Disordered" evidence="2">
    <location>
        <begin position="327"/>
        <end position="415"/>
    </location>
</feature>
<dbReference type="EMBL" id="OZ034813">
    <property type="protein sequence ID" value="CAL1354810.1"/>
    <property type="molecule type" value="Genomic_DNA"/>
</dbReference>
<protein>
    <recommendedName>
        <fullName evidence="3">CCHC-type domain-containing protein</fullName>
    </recommendedName>
</protein>
<feature type="compositionally biased region" description="Polar residues" evidence="2">
    <location>
        <begin position="1"/>
        <end position="14"/>
    </location>
</feature>
<feature type="compositionally biased region" description="Polar residues" evidence="2">
    <location>
        <begin position="362"/>
        <end position="378"/>
    </location>
</feature>
<dbReference type="InterPro" id="IPR040256">
    <property type="entry name" value="At4g02000-like"/>
</dbReference>
<dbReference type="InterPro" id="IPR001878">
    <property type="entry name" value="Znf_CCHC"/>
</dbReference>
<keyword evidence="5" id="KW-1185">Reference proteome</keyword>
<keyword evidence="1" id="KW-0863">Zinc-finger</keyword>
<dbReference type="AlphaFoldDB" id="A0AAV2CED6"/>
<evidence type="ECO:0000256" key="2">
    <source>
        <dbReference type="SAM" id="MobiDB-lite"/>
    </source>
</evidence>
<proteinExistence type="predicted"/>
<name>A0AAV2CED6_9ROSI</name>
<organism evidence="4 5">
    <name type="scientific">Linum trigynum</name>
    <dbReference type="NCBI Taxonomy" id="586398"/>
    <lineage>
        <taxon>Eukaryota</taxon>
        <taxon>Viridiplantae</taxon>
        <taxon>Streptophyta</taxon>
        <taxon>Embryophyta</taxon>
        <taxon>Tracheophyta</taxon>
        <taxon>Spermatophyta</taxon>
        <taxon>Magnoliopsida</taxon>
        <taxon>eudicotyledons</taxon>
        <taxon>Gunneridae</taxon>
        <taxon>Pentapetalae</taxon>
        <taxon>rosids</taxon>
        <taxon>fabids</taxon>
        <taxon>Malpighiales</taxon>
        <taxon>Linaceae</taxon>
        <taxon>Linum</taxon>
    </lineage>
</organism>
<evidence type="ECO:0000313" key="5">
    <source>
        <dbReference type="Proteomes" id="UP001497516"/>
    </source>
</evidence>
<dbReference type="SMART" id="SM00343">
    <property type="entry name" value="ZnF_C2HC"/>
    <property type="match status" value="1"/>
</dbReference>
<dbReference type="GO" id="GO:0003676">
    <property type="term" value="F:nucleic acid binding"/>
    <property type="evidence" value="ECO:0007669"/>
    <property type="project" value="InterPro"/>
</dbReference>
<feature type="domain" description="CCHC-type" evidence="3">
    <location>
        <begin position="286"/>
        <end position="301"/>
    </location>
</feature>
<feature type="region of interest" description="Disordered" evidence="2">
    <location>
        <begin position="1"/>
        <end position="33"/>
    </location>
</feature>
<reference evidence="4 5" key="1">
    <citation type="submission" date="2024-04" db="EMBL/GenBank/DDBJ databases">
        <authorList>
            <person name="Fracassetti M."/>
        </authorList>
    </citation>
    <scope>NUCLEOTIDE SEQUENCE [LARGE SCALE GENOMIC DNA]</scope>
</reference>
<feature type="compositionally biased region" description="Polar residues" evidence="2">
    <location>
        <begin position="389"/>
        <end position="401"/>
    </location>
</feature>
<feature type="compositionally biased region" description="Basic and acidic residues" evidence="2">
    <location>
        <begin position="402"/>
        <end position="415"/>
    </location>
</feature>
<dbReference type="PROSITE" id="PS50158">
    <property type="entry name" value="ZF_CCHC"/>
    <property type="match status" value="1"/>
</dbReference>
<dbReference type="SUPFAM" id="SSF57756">
    <property type="entry name" value="Retrovirus zinc finger-like domains"/>
    <property type="match status" value="1"/>
</dbReference>
<keyword evidence="1" id="KW-0479">Metal-binding</keyword>
<evidence type="ECO:0000313" key="4">
    <source>
        <dbReference type="EMBL" id="CAL1354810.1"/>
    </source>
</evidence>
<evidence type="ECO:0000259" key="3">
    <source>
        <dbReference type="PROSITE" id="PS50158"/>
    </source>
</evidence>
<accession>A0AAV2CED6</accession>
<keyword evidence="1" id="KW-0862">Zinc</keyword>